<protein>
    <recommendedName>
        <fullName evidence="5">PIPK domain-containing protein</fullName>
    </recommendedName>
</protein>
<name>A0A425D6E4_APHAT</name>
<dbReference type="SMART" id="SM00330">
    <property type="entry name" value="PIPKc"/>
    <property type="match status" value="1"/>
</dbReference>
<evidence type="ECO:0000256" key="4">
    <source>
        <dbReference type="SAM" id="SignalP"/>
    </source>
</evidence>
<keyword evidence="3" id="KW-1133">Transmembrane helix</keyword>
<feature type="transmembrane region" description="Helical" evidence="3">
    <location>
        <begin position="592"/>
        <end position="615"/>
    </location>
</feature>
<dbReference type="EMBL" id="MZMZ02002643">
    <property type="protein sequence ID" value="RQM24878.1"/>
    <property type="molecule type" value="Genomic_DNA"/>
</dbReference>
<keyword evidence="1" id="KW-0067">ATP-binding</keyword>
<proteinExistence type="predicted"/>
<evidence type="ECO:0000256" key="2">
    <source>
        <dbReference type="SAM" id="MobiDB-lite"/>
    </source>
</evidence>
<feature type="transmembrane region" description="Helical" evidence="3">
    <location>
        <begin position="627"/>
        <end position="648"/>
    </location>
</feature>
<feature type="domain" description="PIPK" evidence="5">
    <location>
        <begin position="671"/>
        <end position="1097"/>
    </location>
</feature>
<keyword evidence="1" id="KW-0418">Kinase</keyword>
<feature type="transmembrane region" description="Helical" evidence="3">
    <location>
        <begin position="348"/>
        <end position="367"/>
    </location>
</feature>
<keyword evidence="3" id="KW-0472">Membrane</keyword>
<accession>A0A425D6E4</accession>
<dbReference type="PANTHER" id="PTHR23086:SF8">
    <property type="entry name" value="PHOSPHATIDYLINOSITOL 5-PHOSPHATE 4-KINASE, ISOFORM A"/>
    <property type="match status" value="1"/>
</dbReference>
<feature type="transmembrane region" description="Helical" evidence="3">
    <location>
        <begin position="373"/>
        <end position="395"/>
    </location>
</feature>
<dbReference type="GO" id="GO:0005886">
    <property type="term" value="C:plasma membrane"/>
    <property type="evidence" value="ECO:0007669"/>
    <property type="project" value="TreeGrafter"/>
</dbReference>
<dbReference type="InterPro" id="IPR023610">
    <property type="entry name" value="PInositol-4/5-P-5/4-kinase"/>
</dbReference>
<keyword evidence="4" id="KW-0732">Signal</keyword>
<feature type="region of interest" description="Disordered" evidence="2">
    <location>
        <begin position="991"/>
        <end position="1010"/>
    </location>
</feature>
<keyword evidence="3" id="KW-0812">Transmembrane</keyword>
<dbReference type="InterPro" id="IPR027484">
    <property type="entry name" value="PInositol-4-P-5-kinase_N"/>
</dbReference>
<keyword evidence="1" id="KW-0808">Transferase</keyword>
<evidence type="ECO:0000313" key="7">
    <source>
        <dbReference type="Proteomes" id="UP000284702"/>
    </source>
</evidence>
<dbReference type="PANTHER" id="PTHR23086">
    <property type="entry name" value="PHOSPHATIDYLINOSITOL-4-PHOSPHATE 5-KINASE"/>
    <property type="match status" value="1"/>
</dbReference>
<dbReference type="InterPro" id="IPR027483">
    <property type="entry name" value="PInositol-4-P-4/5-kinase_C_sf"/>
</dbReference>
<dbReference type="Gene3D" id="3.30.810.10">
    <property type="entry name" value="2-Layer Sandwich"/>
    <property type="match status" value="1"/>
</dbReference>
<dbReference type="Proteomes" id="UP000284702">
    <property type="component" value="Unassembled WGS sequence"/>
</dbReference>
<dbReference type="GO" id="GO:0046854">
    <property type="term" value="P:phosphatidylinositol phosphate biosynthetic process"/>
    <property type="evidence" value="ECO:0007669"/>
    <property type="project" value="TreeGrafter"/>
</dbReference>
<dbReference type="Pfam" id="PF01504">
    <property type="entry name" value="PIP5K"/>
    <property type="match status" value="1"/>
</dbReference>
<comment type="caution">
    <text evidence="6">The sequence shown here is derived from an EMBL/GenBank/DDBJ whole genome shotgun (WGS) entry which is preliminary data.</text>
</comment>
<feature type="transmembrane region" description="Helical" evidence="3">
    <location>
        <begin position="254"/>
        <end position="274"/>
    </location>
</feature>
<keyword evidence="7" id="KW-1185">Reference proteome</keyword>
<dbReference type="InterPro" id="IPR002498">
    <property type="entry name" value="PInositol-4-P-4/5-kinase_core"/>
</dbReference>
<reference evidence="6" key="1">
    <citation type="submission" date="2018-07" db="EMBL/GenBank/DDBJ databases">
        <title>Annotation of Aphanomyces astaci genome assembly.</title>
        <authorList>
            <person name="Studholme D.J."/>
        </authorList>
    </citation>
    <scope>NUCLEOTIDE SEQUENCE [LARGE SCALE GENOMIC DNA]</scope>
    <source>
        <strain evidence="6">Pc</strain>
    </source>
</reference>
<evidence type="ECO:0000259" key="5">
    <source>
        <dbReference type="PROSITE" id="PS51455"/>
    </source>
</evidence>
<dbReference type="CDD" id="cd00139">
    <property type="entry name" value="PIPKc"/>
    <property type="match status" value="1"/>
</dbReference>
<dbReference type="Gene3D" id="3.30.800.10">
    <property type="entry name" value="Phosphatidylinositol Phosphate Kinase II Beta"/>
    <property type="match status" value="1"/>
</dbReference>
<gene>
    <name evidence="6" type="ORF">B5M09_000078</name>
</gene>
<evidence type="ECO:0000256" key="1">
    <source>
        <dbReference type="PROSITE-ProRule" id="PRU00781"/>
    </source>
</evidence>
<dbReference type="SUPFAM" id="SSF56104">
    <property type="entry name" value="SAICAR synthase-like"/>
    <property type="match status" value="1"/>
</dbReference>
<feature type="chain" id="PRO_5019457464" description="PIPK domain-containing protein" evidence="4">
    <location>
        <begin position="30"/>
        <end position="1145"/>
    </location>
</feature>
<dbReference type="AlphaFoldDB" id="A0A425D6E4"/>
<dbReference type="GO" id="GO:0005524">
    <property type="term" value="F:ATP binding"/>
    <property type="evidence" value="ECO:0007669"/>
    <property type="project" value="UniProtKB-UniRule"/>
</dbReference>
<dbReference type="Gene3D" id="1.20.1070.10">
    <property type="entry name" value="Rhodopsin 7-helix transmembrane proteins"/>
    <property type="match status" value="1"/>
</dbReference>
<keyword evidence="1" id="KW-0547">Nucleotide-binding</keyword>
<organism evidence="6 7">
    <name type="scientific">Aphanomyces astaci</name>
    <name type="common">Crayfish plague agent</name>
    <dbReference type="NCBI Taxonomy" id="112090"/>
    <lineage>
        <taxon>Eukaryota</taxon>
        <taxon>Sar</taxon>
        <taxon>Stramenopiles</taxon>
        <taxon>Oomycota</taxon>
        <taxon>Saprolegniomycetes</taxon>
        <taxon>Saprolegniales</taxon>
        <taxon>Verrucalvaceae</taxon>
        <taxon>Aphanomyces</taxon>
    </lineage>
</organism>
<dbReference type="GO" id="GO:0016308">
    <property type="term" value="F:1-phosphatidylinositol-4-phosphate 5-kinase activity"/>
    <property type="evidence" value="ECO:0007669"/>
    <property type="project" value="TreeGrafter"/>
</dbReference>
<dbReference type="PROSITE" id="PS51455">
    <property type="entry name" value="PIPK"/>
    <property type="match status" value="1"/>
</dbReference>
<dbReference type="VEuPathDB" id="FungiDB:H257_05925"/>
<dbReference type="VEuPathDB" id="FungiDB:H257_05926"/>
<sequence length="1145" mass="127410">MLGSFMHRRCSSLMLLLIVCGCSLWTVSGLDDAFFVPADLSDPVVNKTAEAFVDEYALFLSDVFAVVPERTVLETLVYKHPLAIRDNDGGDLVYEPGFTYKLLVMFKVQWDSPGFRATPFVTVAECIYVCVKGADGNMSCEGKQFSQVDRHDLGVHAPGGALALSYIKYSLTHAYDNARMTLTAYETQDDVDLVEYVQFQVEDEPVKCEGVIYTRRRTVGVEPKKLLYFDDACIQAKYNGLSLDAFEHRQRTDIGVFLVGLALAASVIAGAVVYRRRILAGKGLYRSMHIRFGGGETVLVQEAPFKSVQSPAAAVVTTSALSSQPSFRGEKIRLDLSLQWANNFGIQLAMFLYFVGALAVTIVIPSLGYKVEVGLLAGGSVTILSTAAVLYTYSVMPTWKKHPNPLIFYRSLFDMGFVLVLMTTQLYKYVNPVAPCHHMHLMLLYDTRRCYNNQCVVTSSKDETDGWTITILSENGCNTVAGFTQFFLLGSECWFFVMSVDLFKSVRSPFTDFKHNMRTYHLEYFELGVLLRVDHPLLLWRHRVRSSPRLPIHMTDDDGGGAGGRVICFAWQRLKGGLAETLRVRLRVLHSVTVYVVAIIIYWAITFGVYVPYLALGLVNNPTDYPVLPQVMVFFITCKGYFDFFVWFQINELPSGKQQPSTATSAVTAAAKVDVDVDLSPQVNQALRAEVLYYTTTGIIQAAHLAASCSDDVPKRELQLTPQGAAGAGTSTTLFVDYAPATFGRIRAFYDVSTDSYVTSLLKTTKERLSEGASGAFMFFSEDQQLIVKSMSEGEASFLQSIASDYAAFLITHPESLLTRFFGCHSVHLYGTTFYFVVMSNLFSDHTKIIHRRYDIKGSWVNRSAKQPTKGKKVTCRHCNGKYVFGSVEGNVCPLRVGTHEPNVILKDNDLTQKVRLDAAVAEDLYDQIKKDAGFLCNHGIMDYSLLMGVHNVEYRVSADLDLGNHHLDNSLLLNTNITRGGSAVVSAQPTARNLNNTGLGDGGSDGDDTGDVPLDDDLHMDARMPLKFTGTRKANTVVGPACYYFGIIDILQLWNFDKKLERNTKVLLLRRDPDGLSALPPTKYKDRFCSKMADILRVGVHDEAFKAINMWEEAEPSSYHADVPAFPATQDQREASTSNKRLYL</sequence>
<evidence type="ECO:0000256" key="3">
    <source>
        <dbReference type="SAM" id="Phobius"/>
    </source>
</evidence>
<feature type="signal peptide" evidence="4">
    <location>
        <begin position="1"/>
        <end position="29"/>
    </location>
</feature>
<evidence type="ECO:0000313" key="6">
    <source>
        <dbReference type="EMBL" id="RQM24878.1"/>
    </source>
</evidence>